<evidence type="ECO:0000313" key="1">
    <source>
        <dbReference type="EMBL" id="ALJ60144.1"/>
    </source>
</evidence>
<dbReference type="AlphaFoldDB" id="A0A0P0FXZ3"/>
<dbReference type="PATRIC" id="fig|246787.4.peg.3002"/>
<evidence type="ECO:0000313" key="2">
    <source>
        <dbReference type="Proteomes" id="UP000061809"/>
    </source>
</evidence>
<accession>A0A0P0FXZ3</accession>
<dbReference type="RefSeq" id="WP_007211513.1">
    <property type="nucleotide sequence ID" value="NZ_CP012801.1"/>
</dbReference>
<sequence length="159" mass="18280">MSNILKKLFSILGNDESKPDFQTCCTPMEVFDKQKVKAIVKQWLLFIAEYETLPNDIIALNFNLWEAVEENGQSCYTLELTGSKQYDAENDDWACEEDFDPRERNCDALQLSSEIPWEEVLNGLVEVLKELKKELKVISLFQVKHITVGFAEGDLIVIK</sequence>
<dbReference type="eggNOG" id="ENOG5033DE6">
    <property type="taxonomic scope" value="Bacteria"/>
</dbReference>
<gene>
    <name evidence="1" type="ORF">BcellWH2_02905</name>
</gene>
<dbReference type="STRING" id="246787.BcellWH2_02905"/>
<protein>
    <submittedName>
        <fullName evidence="1">Uncharacterized protein</fullName>
    </submittedName>
</protein>
<dbReference type="EMBL" id="CP012801">
    <property type="protein sequence ID" value="ALJ60144.1"/>
    <property type="molecule type" value="Genomic_DNA"/>
</dbReference>
<reference evidence="1 2" key="1">
    <citation type="journal article" date="2015" name="Science">
        <title>Genetic determinants of in vivo fitness and diet responsiveness in multiple human gut Bacteroides.</title>
        <authorList>
            <person name="Wu M."/>
            <person name="McNulty N.P."/>
            <person name="Rodionov D.A."/>
            <person name="Khoroshkin M.S."/>
            <person name="Griffin N.W."/>
            <person name="Cheng J."/>
            <person name="Latreille P."/>
            <person name="Kerstetter R.A."/>
            <person name="Terrapon N."/>
            <person name="Henrissat B."/>
            <person name="Osterman A.L."/>
            <person name="Gordon J.I."/>
        </authorList>
    </citation>
    <scope>NUCLEOTIDE SEQUENCE [LARGE SCALE GENOMIC DNA]</scope>
    <source>
        <strain evidence="1 2">WH2</strain>
    </source>
</reference>
<dbReference type="Proteomes" id="UP000061809">
    <property type="component" value="Chromosome"/>
</dbReference>
<dbReference type="KEGG" id="bcel:BcellWH2_02905"/>
<proteinExistence type="predicted"/>
<organism evidence="1 2">
    <name type="scientific">Bacteroides cellulosilyticus</name>
    <dbReference type="NCBI Taxonomy" id="246787"/>
    <lineage>
        <taxon>Bacteria</taxon>
        <taxon>Pseudomonadati</taxon>
        <taxon>Bacteroidota</taxon>
        <taxon>Bacteroidia</taxon>
        <taxon>Bacteroidales</taxon>
        <taxon>Bacteroidaceae</taxon>
        <taxon>Bacteroides</taxon>
    </lineage>
</organism>
<name>A0A0P0FXZ3_9BACE</name>